<evidence type="ECO:0000256" key="5">
    <source>
        <dbReference type="ARBA" id="ARBA00049117"/>
    </source>
</evidence>
<dbReference type="Proteomes" id="UP000719942">
    <property type="component" value="Unassembled WGS sequence"/>
</dbReference>
<proteinExistence type="inferred from homology"/>
<dbReference type="InterPro" id="IPR011629">
    <property type="entry name" value="CobW-like_C"/>
</dbReference>
<name>A0ABS7DNL0_9FIRM</name>
<dbReference type="InterPro" id="IPR051316">
    <property type="entry name" value="Zinc-reg_GTPase_activator"/>
</dbReference>
<dbReference type="SUPFAM" id="SSF90002">
    <property type="entry name" value="Hypothetical protein YjiA, C-terminal domain"/>
    <property type="match status" value="1"/>
</dbReference>
<dbReference type="InterPro" id="IPR036627">
    <property type="entry name" value="CobW-likC_sf"/>
</dbReference>
<dbReference type="Pfam" id="PF02492">
    <property type="entry name" value="cobW"/>
    <property type="match status" value="1"/>
</dbReference>
<dbReference type="CDD" id="cd03112">
    <property type="entry name" value="CobW-like"/>
    <property type="match status" value="1"/>
</dbReference>
<dbReference type="EMBL" id="JAGFNZ010000002">
    <property type="protein sequence ID" value="MBW7572116.1"/>
    <property type="molecule type" value="Genomic_DNA"/>
</dbReference>
<dbReference type="RefSeq" id="WP_219964540.1">
    <property type="nucleotide sequence ID" value="NZ_JAGFNZ010000002.1"/>
</dbReference>
<dbReference type="SUPFAM" id="SSF52540">
    <property type="entry name" value="P-loop containing nucleoside triphosphate hydrolases"/>
    <property type="match status" value="1"/>
</dbReference>
<evidence type="ECO:0000256" key="3">
    <source>
        <dbReference type="ARBA" id="ARBA00023186"/>
    </source>
</evidence>
<comment type="catalytic activity">
    <reaction evidence="5">
        <text>GTP + H2O = GDP + phosphate + H(+)</text>
        <dbReference type="Rhea" id="RHEA:19669"/>
        <dbReference type="ChEBI" id="CHEBI:15377"/>
        <dbReference type="ChEBI" id="CHEBI:15378"/>
        <dbReference type="ChEBI" id="CHEBI:37565"/>
        <dbReference type="ChEBI" id="CHEBI:43474"/>
        <dbReference type="ChEBI" id="CHEBI:58189"/>
    </reaction>
    <physiologicalReaction direction="left-to-right" evidence="5">
        <dbReference type="Rhea" id="RHEA:19670"/>
    </physiologicalReaction>
</comment>
<evidence type="ECO:0000313" key="7">
    <source>
        <dbReference type="EMBL" id="MBW7572116.1"/>
    </source>
</evidence>
<organism evidence="7 8">
    <name type="scientific">Caproiciproducens faecalis</name>
    <dbReference type="NCBI Taxonomy" id="2820301"/>
    <lineage>
        <taxon>Bacteria</taxon>
        <taxon>Bacillati</taxon>
        <taxon>Bacillota</taxon>
        <taxon>Clostridia</taxon>
        <taxon>Eubacteriales</taxon>
        <taxon>Acutalibacteraceae</taxon>
        <taxon>Caproiciproducens</taxon>
    </lineage>
</organism>
<dbReference type="Gene3D" id="3.30.1220.10">
    <property type="entry name" value="CobW-like, C-terminal domain"/>
    <property type="match status" value="1"/>
</dbReference>
<dbReference type="Gene3D" id="3.40.50.300">
    <property type="entry name" value="P-loop containing nucleotide triphosphate hydrolases"/>
    <property type="match status" value="1"/>
</dbReference>
<dbReference type="PANTHER" id="PTHR13748">
    <property type="entry name" value="COBW-RELATED"/>
    <property type="match status" value="1"/>
</dbReference>
<protein>
    <submittedName>
        <fullName evidence="7">GTP-binding protein</fullName>
    </submittedName>
</protein>
<comment type="similarity">
    <text evidence="4">Belongs to the SIMIBI class G3E GTPase family. ZNG1 subfamily.</text>
</comment>
<comment type="caution">
    <text evidence="7">The sequence shown here is derived from an EMBL/GenBank/DDBJ whole genome shotgun (WGS) entry which is preliminary data.</text>
</comment>
<evidence type="ECO:0000259" key="6">
    <source>
        <dbReference type="SMART" id="SM00833"/>
    </source>
</evidence>
<evidence type="ECO:0000256" key="4">
    <source>
        <dbReference type="ARBA" id="ARBA00034320"/>
    </source>
</evidence>
<dbReference type="InterPro" id="IPR003495">
    <property type="entry name" value="CobW/HypB/UreG_nucleotide-bd"/>
</dbReference>
<accession>A0ABS7DNL0</accession>
<dbReference type="PANTHER" id="PTHR13748:SF62">
    <property type="entry name" value="COBW DOMAIN-CONTAINING PROTEIN"/>
    <property type="match status" value="1"/>
</dbReference>
<evidence type="ECO:0000256" key="1">
    <source>
        <dbReference type="ARBA" id="ARBA00022741"/>
    </source>
</evidence>
<keyword evidence="8" id="KW-1185">Reference proteome</keyword>
<keyword evidence="3" id="KW-0143">Chaperone</keyword>
<gene>
    <name evidence="7" type="ORF">J5W02_04760</name>
</gene>
<evidence type="ECO:0000313" key="8">
    <source>
        <dbReference type="Proteomes" id="UP000719942"/>
    </source>
</evidence>
<keyword evidence="2" id="KW-0378">Hydrolase</keyword>
<dbReference type="Pfam" id="PF07683">
    <property type="entry name" value="CobW_C"/>
    <property type="match status" value="1"/>
</dbReference>
<reference evidence="7 8" key="1">
    <citation type="submission" date="2021-03" db="EMBL/GenBank/DDBJ databases">
        <title>Caproiciproducens sp. nov. isolated from feces of cow.</title>
        <authorList>
            <person name="Choi J.-Y."/>
        </authorList>
    </citation>
    <scope>NUCLEOTIDE SEQUENCE [LARGE SCALE GENOMIC DNA]</scope>
    <source>
        <strain evidence="7 8">AGMB10547</strain>
    </source>
</reference>
<evidence type="ECO:0000256" key="2">
    <source>
        <dbReference type="ARBA" id="ARBA00022801"/>
    </source>
</evidence>
<sequence>MSTKIDIISGFLGSGKTTLIKKLLSEMLSSEKVVIIENEFGEIGIDGGILKDSGIQIREINAGCICCTLLGNFDAALKDVLKKYHPDRVIIEPSGVGKLSDITAACQKVIAQSDSEINIQAVIVDPIKYKMYIKNFSEFYSNQIECAKTIILSRTQKIDQAKLSEVVNDIRKCNPSAKIMTTPWEELSAQTILAAAEETGSTPLIQQEEAFESVHHHGHCTEHGHGHCNCEGHHHADDVFENWGMETPHLFSEEQIKNMLKKLSESEKYGTVLRAKGILPVSEKNWVQFDFVPEEFELHPIAPDYTGRLCVIGVNLNRPALAELFGV</sequence>
<dbReference type="SMART" id="SM00833">
    <property type="entry name" value="CobW_C"/>
    <property type="match status" value="1"/>
</dbReference>
<dbReference type="InterPro" id="IPR027417">
    <property type="entry name" value="P-loop_NTPase"/>
</dbReference>
<feature type="domain" description="CobW C-terminal" evidence="6">
    <location>
        <begin position="240"/>
        <end position="325"/>
    </location>
</feature>
<keyword evidence="1" id="KW-0547">Nucleotide-binding</keyword>